<evidence type="ECO:0000259" key="2">
    <source>
        <dbReference type="Pfam" id="PF01549"/>
    </source>
</evidence>
<reference evidence="3" key="1">
    <citation type="submission" date="2023-06" db="EMBL/GenBank/DDBJ databases">
        <authorList>
            <person name="Delattre M."/>
        </authorList>
    </citation>
    <scope>NUCLEOTIDE SEQUENCE</scope>
    <source>
        <strain evidence="3">AF72</strain>
    </source>
</reference>
<feature type="non-terminal residue" evidence="3">
    <location>
        <position position="111"/>
    </location>
</feature>
<feature type="signal peptide" evidence="1">
    <location>
        <begin position="1"/>
        <end position="22"/>
    </location>
</feature>
<keyword evidence="1" id="KW-0732">Signal</keyword>
<dbReference type="AlphaFoldDB" id="A0AA36CRZ1"/>
<evidence type="ECO:0000313" key="3">
    <source>
        <dbReference type="EMBL" id="CAJ0573728.1"/>
    </source>
</evidence>
<gene>
    <name evidence="3" type="ORF">MSPICULIGERA_LOCUS12078</name>
</gene>
<proteinExistence type="predicted"/>
<comment type="caution">
    <text evidence="3">The sequence shown here is derived from an EMBL/GenBank/DDBJ whole genome shotgun (WGS) entry which is preliminary data.</text>
</comment>
<feature type="domain" description="ShKT" evidence="2">
    <location>
        <begin position="41"/>
        <end position="66"/>
    </location>
</feature>
<evidence type="ECO:0000256" key="1">
    <source>
        <dbReference type="SAM" id="SignalP"/>
    </source>
</evidence>
<dbReference type="EMBL" id="CATQJA010002622">
    <property type="protein sequence ID" value="CAJ0573728.1"/>
    <property type="molecule type" value="Genomic_DNA"/>
</dbReference>
<evidence type="ECO:0000313" key="4">
    <source>
        <dbReference type="Proteomes" id="UP001177023"/>
    </source>
</evidence>
<feature type="domain" description="ShKT" evidence="2">
    <location>
        <begin position="80"/>
        <end position="111"/>
    </location>
</feature>
<name>A0AA36CRZ1_9BILA</name>
<dbReference type="Pfam" id="PF01549">
    <property type="entry name" value="ShK"/>
    <property type="match status" value="2"/>
</dbReference>
<keyword evidence="4" id="KW-1185">Reference proteome</keyword>
<dbReference type="InterPro" id="IPR003582">
    <property type="entry name" value="ShKT_dom"/>
</dbReference>
<protein>
    <recommendedName>
        <fullName evidence="2">ShKT domain-containing protein</fullName>
    </recommendedName>
</protein>
<organism evidence="3 4">
    <name type="scientific">Mesorhabditis spiculigera</name>
    <dbReference type="NCBI Taxonomy" id="96644"/>
    <lineage>
        <taxon>Eukaryota</taxon>
        <taxon>Metazoa</taxon>
        <taxon>Ecdysozoa</taxon>
        <taxon>Nematoda</taxon>
        <taxon>Chromadorea</taxon>
        <taxon>Rhabditida</taxon>
        <taxon>Rhabditina</taxon>
        <taxon>Rhabditomorpha</taxon>
        <taxon>Rhabditoidea</taxon>
        <taxon>Rhabditidae</taxon>
        <taxon>Mesorhabditinae</taxon>
        <taxon>Mesorhabditis</taxon>
    </lineage>
</organism>
<feature type="chain" id="PRO_5041207332" description="ShKT domain-containing protein" evidence="1">
    <location>
        <begin position="23"/>
        <end position="111"/>
    </location>
</feature>
<dbReference type="Proteomes" id="UP001177023">
    <property type="component" value="Unassembled WGS sequence"/>
</dbReference>
<accession>A0AA36CRZ1</accession>
<sequence length="111" mass="12434">MAISRVLLCFAAFMITYLHSVALPNFEPVKPFNICPKSDDGRCRFMANLCSMPAVDSDCPMTCHKCAPPTMAIPTYDPSNCANQHEACPTYHNWCFMDKYKVLCPHTCGMC</sequence>